<sequence>MAKVIDYENRLTLFIDFLGFKDIVEKTATDNEALNKLVAALEDAASTAKIGNKSDFHVSQFSDCLVISYKVKNEAALFEIVNKLSLIVVRITGQGYLLRGGLTFGKLYHSDKAVLGPAMNRAYFLESEVAKCPRVILDPEVFNELLDKSSAEVVETIKQVLVQDENDGIWYFDYISSESVAEKVAGEFDFYPKYLATIADLIKRGLKHQSPGVLTKYIWLHERYRLARETFLDFPSDHSTRTKFPGFLESIEQLPSLNKAVTKAKETVVKAAKDKEPSKSKK</sequence>
<dbReference type="AlphaFoldDB" id="A0A9X1YU55"/>
<name>A0A9X1YU55_9PSED</name>
<dbReference type="RefSeq" id="WP_268264987.1">
    <property type="nucleotide sequence ID" value="NZ_JALQCW010000020.1"/>
</dbReference>
<evidence type="ECO:0000313" key="2">
    <source>
        <dbReference type="Proteomes" id="UP001155059"/>
    </source>
</evidence>
<reference evidence="1 2" key="2">
    <citation type="journal article" date="2023" name="Plant Pathol.">
        <title>Dismantling and reorganizing Pseudomonas marginalis sensu#lato.</title>
        <authorList>
            <person name="Sawada H."/>
            <person name="Fujikawa T."/>
            <person name="Satou M."/>
        </authorList>
    </citation>
    <scope>NUCLEOTIDE SEQUENCE [LARGE SCALE GENOMIC DNA]</scope>
    <source>
        <strain evidence="1 2">MAFF 302030</strain>
    </source>
</reference>
<evidence type="ECO:0000313" key="1">
    <source>
        <dbReference type="EMBL" id="MCK9798031.1"/>
    </source>
</evidence>
<dbReference type="Proteomes" id="UP001155059">
    <property type="component" value="Unassembled WGS sequence"/>
</dbReference>
<protein>
    <submittedName>
        <fullName evidence="1">Uncharacterized protein</fullName>
    </submittedName>
</protein>
<proteinExistence type="predicted"/>
<gene>
    <name evidence="1" type="ORF">M1B34_09895</name>
</gene>
<organism evidence="1 2">
    <name type="scientific">Pseudomonas morbosilactucae</name>
    <dbReference type="NCBI Taxonomy" id="2938197"/>
    <lineage>
        <taxon>Bacteria</taxon>
        <taxon>Pseudomonadati</taxon>
        <taxon>Pseudomonadota</taxon>
        <taxon>Gammaproteobacteria</taxon>
        <taxon>Pseudomonadales</taxon>
        <taxon>Pseudomonadaceae</taxon>
        <taxon>Pseudomonas</taxon>
    </lineage>
</organism>
<accession>A0A9X1YU55</accession>
<dbReference type="EMBL" id="JALQCW010000020">
    <property type="protein sequence ID" value="MCK9798031.1"/>
    <property type="molecule type" value="Genomic_DNA"/>
</dbReference>
<reference evidence="1 2" key="1">
    <citation type="journal article" date="2022" name="Int. J. Syst. Evol. Microbiol.">
        <title>Pseudomonas aegrilactucae sp. nov. and Pseudomonas morbosilactucae sp. nov., pathogens causing bacterial rot of lettuce in Japan.</title>
        <authorList>
            <person name="Sawada H."/>
            <person name="Fujikawa T."/>
            <person name="Satou M."/>
        </authorList>
    </citation>
    <scope>NUCLEOTIDE SEQUENCE [LARGE SCALE GENOMIC DNA]</scope>
    <source>
        <strain evidence="1 2">MAFF 302030</strain>
    </source>
</reference>
<comment type="caution">
    <text evidence="1">The sequence shown here is derived from an EMBL/GenBank/DDBJ whole genome shotgun (WGS) entry which is preliminary data.</text>
</comment>